<dbReference type="Proteomes" id="UP001515641">
    <property type="component" value="Unassembled WGS sequence"/>
</dbReference>
<name>A0ABX0LH65_9NEIS</name>
<organism evidence="1 2">
    <name type="scientific">Chromobacterium fluminis</name>
    <dbReference type="NCBI Taxonomy" id="3044269"/>
    <lineage>
        <taxon>Bacteria</taxon>
        <taxon>Pseudomonadati</taxon>
        <taxon>Pseudomonadota</taxon>
        <taxon>Betaproteobacteria</taxon>
        <taxon>Neisseriales</taxon>
        <taxon>Chromobacteriaceae</taxon>
        <taxon>Chromobacterium</taxon>
    </lineage>
</organism>
<proteinExistence type="predicted"/>
<accession>A0ABX0LH65</accession>
<feature type="non-terminal residue" evidence="1">
    <location>
        <position position="1"/>
    </location>
</feature>
<protein>
    <submittedName>
        <fullName evidence="1">DUF3079 domain-containing protein</fullName>
    </submittedName>
</protein>
<reference evidence="1 2" key="1">
    <citation type="submission" date="2020-03" db="EMBL/GenBank/DDBJ databases">
        <title>Draft genome sequence of environmentally isolated cultures.</title>
        <authorList>
            <person name="Wilson H.S."/>
            <person name="De Leon M.E."/>
        </authorList>
    </citation>
    <scope>NUCLEOTIDE SEQUENCE [LARGE SCALE GENOMIC DNA]</scope>
    <source>
        <strain evidence="1 2">HSC-31F16</strain>
    </source>
</reference>
<dbReference type="EMBL" id="JAAOMA010000084">
    <property type="protein sequence ID" value="NHR08711.1"/>
    <property type="molecule type" value="Genomic_DNA"/>
</dbReference>
<gene>
    <name evidence="1" type="ORF">HA052_26340</name>
</gene>
<dbReference type="Pfam" id="PF11278">
    <property type="entry name" value="DUF3079"/>
    <property type="match status" value="1"/>
</dbReference>
<evidence type="ECO:0000313" key="1">
    <source>
        <dbReference type="EMBL" id="NHR08711.1"/>
    </source>
</evidence>
<dbReference type="InterPro" id="IPR021430">
    <property type="entry name" value="DUF3079"/>
</dbReference>
<sequence length="62" mass="6782">PAHPERICWGCDLYCPANSLQCGNGSSRTQHPAEVLGDDWYQYGDWGLEDSPVTGQDGSGKR</sequence>
<evidence type="ECO:0000313" key="2">
    <source>
        <dbReference type="Proteomes" id="UP001515641"/>
    </source>
</evidence>
<comment type="caution">
    <text evidence="1">The sequence shown here is derived from an EMBL/GenBank/DDBJ whole genome shotgun (WGS) entry which is preliminary data.</text>
</comment>
<keyword evidence="2" id="KW-1185">Reference proteome</keyword>
<dbReference type="RefSeq" id="WP_166454312.1">
    <property type="nucleotide sequence ID" value="NZ_JAAOMA010000084.1"/>
</dbReference>